<evidence type="ECO:0000313" key="4">
    <source>
        <dbReference type="EMBL" id="UPV74265.1"/>
    </source>
</evidence>
<evidence type="ECO:0000259" key="3">
    <source>
        <dbReference type="PROSITE" id="PS51462"/>
    </source>
</evidence>
<dbReference type="PANTHER" id="PTHR21340:SF0">
    <property type="entry name" value="BIS(5'-NUCLEOSYL)-TETRAPHOSPHATASE [ASYMMETRICAL]"/>
    <property type="match status" value="1"/>
</dbReference>
<dbReference type="GO" id="GO:0006167">
    <property type="term" value="P:AMP biosynthetic process"/>
    <property type="evidence" value="ECO:0007669"/>
    <property type="project" value="TreeGrafter"/>
</dbReference>
<dbReference type="PROSITE" id="PS00893">
    <property type="entry name" value="NUDIX_BOX"/>
    <property type="match status" value="1"/>
</dbReference>
<dbReference type="EMBL" id="CP096659">
    <property type="protein sequence ID" value="UPV74265.1"/>
    <property type="molecule type" value="Genomic_DNA"/>
</dbReference>
<evidence type="ECO:0000313" key="5">
    <source>
        <dbReference type="Proteomes" id="UP000830729"/>
    </source>
</evidence>
<dbReference type="KEGG" id="halx:M0R89_17220"/>
<proteinExistence type="predicted"/>
<dbReference type="PROSITE" id="PS51462">
    <property type="entry name" value="NUDIX"/>
    <property type="match status" value="1"/>
</dbReference>
<protein>
    <submittedName>
        <fullName evidence="4">NUDIX domain-containing protein</fullName>
    </submittedName>
</protein>
<organism evidence="4 5">
    <name type="scientific">Halorussus limi</name>
    <dbReference type="NCBI Taxonomy" id="2938695"/>
    <lineage>
        <taxon>Archaea</taxon>
        <taxon>Methanobacteriati</taxon>
        <taxon>Methanobacteriota</taxon>
        <taxon>Stenosarchaea group</taxon>
        <taxon>Halobacteria</taxon>
        <taxon>Halobacteriales</taxon>
        <taxon>Haladaptataceae</taxon>
        <taxon>Halorussus</taxon>
    </lineage>
</organism>
<dbReference type="PANTHER" id="PTHR21340">
    <property type="entry name" value="DIADENOSINE 5,5-P1,P4-TETRAPHOSPHATE PYROPHOSPHOHYDROLASE MUTT"/>
    <property type="match status" value="1"/>
</dbReference>
<dbReference type="SUPFAM" id="SSF55811">
    <property type="entry name" value="Nudix"/>
    <property type="match status" value="1"/>
</dbReference>
<accession>A0A8U0HT85</accession>
<dbReference type="InterPro" id="IPR000086">
    <property type="entry name" value="NUDIX_hydrolase_dom"/>
</dbReference>
<dbReference type="Gene3D" id="3.90.79.10">
    <property type="entry name" value="Nucleoside Triphosphate Pyrophosphohydrolase"/>
    <property type="match status" value="1"/>
</dbReference>
<keyword evidence="5" id="KW-1185">Reference proteome</keyword>
<feature type="region of interest" description="Disordered" evidence="2">
    <location>
        <begin position="145"/>
        <end position="170"/>
    </location>
</feature>
<dbReference type="GeneID" id="72186977"/>
<dbReference type="InterPro" id="IPR020084">
    <property type="entry name" value="NUDIX_hydrolase_CS"/>
</dbReference>
<dbReference type="GO" id="GO:0004081">
    <property type="term" value="F:bis(5'-nucleosyl)-tetraphosphatase (asymmetrical) activity"/>
    <property type="evidence" value="ECO:0007669"/>
    <property type="project" value="TreeGrafter"/>
</dbReference>
<evidence type="ECO:0000256" key="1">
    <source>
        <dbReference type="ARBA" id="ARBA00022801"/>
    </source>
</evidence>
<dbReference type="AlphaFoldDB" id="A0A8U0HT85"/>
<dbReference type="GO" id="GO:0006754">
    <property type="term" value="P:ATP biosynthetic process"/>
    <property type="evidence" value="ECO:0007669"/>
    <property type="project" value="TreeGrafter"/>
</dbReference>
<keyword evidence="1" id="KW-0378">Hydrolase</keyword>
<evidence type="ECO:0000256" key="2">
    <source>
        <dbReference type="SAM" id="MobiDB-lite"/>
    </source>
</evidence>
<reference evidence="4 5" key="1">
    <citation type="submission" date="2022-04" db="EMBL/GenBank/DDBJ databases">
        <title>Diverse halophilic archaea isolated from saline environments.</title>
        <authorList>
            <person name="Cui H.-L."/>
        </authorList>
    </citation>
    <scope>NUCLEOTIDE SEQUENCE [LARGE SCALE GENOMIC DNA]</scope>
    <source>
        <strain evidence="4 5">XZYJT49</strain>
    </source>
</reference>
<name>A0A8U0HT85_9EURY</name>
<dbReference type="InterPro" id="IPR015797">
    <property type="entry name" value="NUDIX_hydrolase-like_dom_sf"/>
</dbReference>
<gene>
    <name evidence="4" type="ORF">M0R89_17220</name>
</gene>
<dbReference type="RefSeq" id="WP_248650311.1">
    <property type="nucleotide sequence ID" value="NZ_CP096659.1"/>
</dbReference>
<feature type="domain" description="Nudix hydrolase" evidence="3">
    <location>
        <begin position="57"/>
        <end position="187"/>
    </location>
</feature>
<dbReference type="Proteomes" id="UP000830729">
    <property type="component" value="Chromosome"/>
</dbReference>
<dbReference type="InterPro" id="IPR051325">
    <property type="entry name" value="Nudix_hydrolase_domain"/>
</dbReference>
<dbReference type="Pfam" id="PF00293">
    <property type="entry name" value="NUDIX"/>
    <property type="match status" value="1"/>
</dbReference>
<sequence>MTTVDDLWYLATRADQRAEQVHHRLTDAYDDFLERNHSRRVSRSRFRTLAERIAEFGAPYGAHSVVYRPTGELLLVWHAGVDMWVVPGGEPEPDESFRRAAERELAEEAGVEARYDGLAMNVRVEVRCDDYATWGVLPLFEARVEGAPTPEPSDPDGEITDAEWFADLPENTRDREDLLAWREYALE</sequence>